<dbReference type="AlphaFoldDB" id="A0A9W8GUC7"/>
<dbReference type="Proteomes" id="UP001140011">
    <property type="component" value="Unassembled WGS sequence"/>
</dbReference>
<feature type="non-terminal residue" evidence="1">
    <location>
        <position position="1"/>
    </location>
</feature>
<reference evidence="1" key="1">
    <citation type="submission" date="2022-07" db="EMBL/GenBank/DDBJ databases">
        <title>Phylogenomic reconstructions and comparative analyses of Kickxellomycotina fungi.</title>
        <authorList>
            <person name="Reynolds N.K."/>
            <person name="Stajich J.E."/>
            <person name="Barry K."/>
            <person name="Grigoriev I.V."/>
            <person name="Crous P."/>
            <person name="Smith M.E."/>
        </authorList>
    </citation>
    <scope>NUCLEOTIDE SEQUENCE</scope>
    <source>
        <strain evidence="1">BCRC 34297</strain>
    </source>
</reference>
<accession>A0A9W8GUC7</accession>
<dbReference type="EMBL" id="JANBUH010001509">
    <property type="protein sequence ID" value="KAJ2744847.1"/>
    <property type="molecule type" value="Genomic_DNA"/>
</dbReference>
<evidence type="ECO:0000313" key="2">
    <source>
        <dbReference type="Proteomes" id="UP001140011"/>
    </source>
</evidence>
<dbReference type="OrthoDB" id="5626943at2759"/>
<feature type="non-terminal residue" evidence="1">
    <location>
        <position position="98"/>
    </location>
</feature>
<sequence length="98" mass="10388">LCLPIDYMPPRAEDWTSATVAIQRSLFREEPQAETGAFVFVSGMSEQDNIAHYAAPGAVQPSALSLPPAQYTIQAGKSMANNGSLRIAENGLDSSSAC</sequence>
<gene>
    <name evidence="1" type="ORF">GGI19_006560</name>
</gene>
<organism evidence="1 2">
    <name type="scientific">Coemansia pectinata</name>
    <dbReference type="NCBI Taxonomy" id="1052879"/>
    <lineage>
        <taxon>Eukaryota</taxon>
        <taxon>Fungi</taxon>
        <taxon>Fungi incertae sedis</taxon>
        <taxon>Zoopagomycota</taxon>
        <taxon>Kickxellomycotina</taxon>
        <taxon>Kickxellomycetes</taxon>
        <taxon>Kickxellales</taxon>
        <taxon>Kickxellaceae</taxon>
        <taxon>Coemansia</taxon>
    </lineage>
</organism>
<protein>
    <submittedName>
        <fullName evidence="1">Uncharacterized protein</fullName>
    </submittedName>
</protein>
<evidence type="ECO:0000313" key="1">
    <source>
        <dbReference type="EMBL" id="KAJ2744847.1"/>
    </source>
</evidence>
<proteinExistence type="predicted"/>
<name>A0A9W8GUC7_9FUNG</name>
<comment type="caution">
    <text evidence="1">The sequence shown here is derived from an EMBL/GenBank/DDBJ whole genome shotgun (WGS) entry which is preliminary data.</text>
</comment>
<keyword evidence="2" id="KW-1185">Reference proteome</keyword>